<dbReference type="EMBL" id="JAFIQS010000003">
    <property type="protein sequence ID" value="KAG5171098.1"/>
    <property type="molecule type" value="Genomic_DNA"/>
</dbReference>
<evidence type="ECO:0000313" key="3">
    <source>
        <dbReference type="EMBL" id="KAG5171098.1"/>
    </source>
</evidence>
<dbReference type="SMART" id="SM00256">
    <property type="entry name" value="FBOX"/>
    <property type="match status" value="1"/>
</dbReference>
<dbReference type="InterPro" id="IPR036047">
    <property type="entry name" value="F-box-like_dom_sf"/>
</dbReference>
<feature type="compositionally biased region" description="Acidic residues" evidence="1">
    <location>
        <begin position="29"/>
        <end position="45"/>
    </location>
</feature>
<accession>A0A8H7Y1X1</accession>
<evidence type="ECO:0000256" key="1">
    <source>
        <dbReference type="SAM" id="MobiDB-lite"/>
    </source>
</evidence>
<protein>
    <recommendedName>
        <fullName evidence="2">F-box domain-containing protein</fullName>
    </recommendedName>
</protein>
<dbReference type="InterPro" id="IPR001810">
    <property type="entry name" value="F-box_dom"/>
</dbReference>
<dbReference type="Pfam" id="PF00646">
    <property type="entry name" value="F-box"/>
    <property type="match status" value="1"/>
</dbReference>
<evidence type="ECO:0000259" key="2">
    <source>
        <dbReference type="PROSITE" id="PS50181"/>
    </source>
</evidence>
<gene>
    <name evidence="3" type="ORF">JR316_003178</name>
</gene>
<dbReference type="SUPFAM" id="SSF81383">
    <property type="entry name" value="F-box domain"/>
    <property type="match status" value="1"/>
</dbReference>
<proteinExistence type="predicted"/>
<feature type="domain" description="F-box" evidence="2">
    <location>
        <begin position="85"/>
        <end position="134"/>
    </location>
</feature>
<comment type="caution">
    <text evidence="3">The sequence shown here is derived from an EMBL/GenBank/DDBJ whole genome shotgun (WGS) entry which is preliminary data.</text>
</comment>
<feature type="compositionally biased region" description="Polar residues" evidence="1">
    <location>
        <begin position="1"/>
        <end position="13"/>
    </location>
</feature>
<sequence length="686" mass="78283">MTNSAAGPSSLSEVANRDPGAGGDAGFVVEDDESAICDPDTDQDSDYSNNTKGSKSYGKRKRAKRNKAPGQLPSVKKRRGTRGCLQDLLDMNVDVLHEIFGYLDPLDLLHLARTCKMTRKFLMSRKSWPIWKAARSNIIPKLPECPDDLSEPQYASLAFEKHCHFCLRNLKGIKTVWAARFRICTRCMDGRFLPIVGRVDRNRSGMEELISLRPRLLVSGRRGKVKMYVYCSLEQQWERDYEAAENKEKWLEKEIAKRKEILMHSIRCEMWYQNYEDCLLDQRIAMLCNRAKLVEDRLAQMGWEEEISHMRENNCSLISQNVFLMMACQKNLTESVIQALLPILERTLESYRKERLTDILFDVLSSRIPILEELVDEYRSTIRPDAVALDIGDIFNHPEVLDFMINSKDLQDLSHLDPIRAKLPVILQQLQDGIEDELVTMVEASCGEKHGLERTALLSLATTVFDCGMCCDIRYPRILVHKGAYEPTVPFNLSVFSAELSVFTELTDKTPWNASGQITFNTWAHEILEEVVTLSGFDPATTSFSRMEEADPIFECHDCNNPHLGRFMLQWSAVPNHLMTCHNRISSLKKLNFFLLPEDQAQLIRVRMGEVVARQRADYMYLGMACTRCHVKGNSVSLRTHVMSEHGISDPSEEAGDFVVALDSPDLRRTCLSWPPRKETPKSPSS</sequence>
<feature type="compositionally biased region" description="Basic residues" evidence="1">
    <location>
        <begin position="57"/>
        <end position="67"/>
    </location>
</feature>
<organism evidence="3">
    <name type="scientific">Psilocybe cubensis</name>
    <name type="common">Psychedelic mushroom</name>
    <name type="synonym">Stropharia cubensis</name>
    <dbReference type="NCBI Taxonomy" id="181762"/>
    <lineage>
        <taxon>Eukaryota</taxon>
        <taxon>Fungi</taxon>
        <taxon>Dikarya</taxon>
        <taxon>Basidiomycota</taxon>
        <taxon>Agaricomycotina</taxon>
        <taxon>Agaricomycetes</taxon>
        <taxon>Agaricomycetidae</taxon>
        <taxon>Agaricales</taxon>
        <taxon>Agaricineae</taxon>
        <taxon>Strophariaceae</taxon>
        <taxon>Psilocybe</taxon>
    </lineage>
</organism>
<dbReference type="CDD" id="cd09917">
    <property type="entry name" value="F-box_SF"/>
    <property type="match status" value="1"/>
</dbReference>
<name>A0A8H7Y1X1_PSICU</name>
<reference evidence="3" key="1">
    <citation type="submission" date="2021-02" db="EMBL/GenBank/DDBJ databases">
        <title>Psilocybe cubensis genome.</title>
        <authorList>
            <person name="Mckernan K.J."/>
            <person name="Crawford S."/>
            <person name="Trippe A."/>
            <person name="Kane L.T."/>
            <person name="Mclaughlin S."/>
        </authorList>
    </citation>
    <scope>NUCLEOTIDE SEQUENCE [LARGE SCALE GENOMIC DNA]</scope>
    <source>
        <strain evidence="3">MGC-MH-2018</strain>
    </source>
</reference>
<dbReference type="PROSITE" id="PS50181">
    <property type="entry name" value="FBOX"/>
    <property type="match status" value="1"/>
</dbReference>
<dbReference type="AlphaFoldDB" id="A0A8H7Y1X1"/>
<feature type="region of interest" description="Disordered" evidence="1">
    <location>
        <begin position="1"/>
        <end position="78"/>
    </location>
</feature>